<dbReference type="PANTHER" id="PTHR12756:SF41">
    <property type="entry name" value="CYTOSOLIC CARBOXYPEPTIDASE 2"/>
    <property type="match status" value="1"/>
</dbReference>
<evidence type="ECO:0000256" key="5">
    <source>
        <dbReference type="ARBA" id="ARBA00022723"/>
    </source>
</evidence>
<evidence type="ECO:0000313" key="11">
    <source>
        <dbReference type="Proteomes" id="UP000694402"/>
    </source>
</evidence>
<organism evidence="10 11">
    <name type="scientific">Oncorhynchus tshawytscha</name>
    <name type="common">Chinook salmon</name>
    <name type="synonym">Salmo tshawytscha</name>
    <dbReference type="NCBI Taxonomy" id="74940"/>
    <lineage>
        <taxon>Eukaryota</taxon>
        <taxon>Metazoa</taxon>
        <taxon>Chordata</taxon>
        <taxon>Craniata</taxon>
        <taxon>Vertebrata</taxon>
        <taxon>Euteleostomi</taxon>
        <taxon>Actinopterygii</taxon>
        <taxon>Neopterygii</taxon>
        <taxon>Teleostei</taxon>
        <taxon>Protacanthopterygii</taxon>
        <taxon>Salmoniformes</taxon>
        <taxon>Salmonidae</taxon>
        <taxon>Salmoninae</taxon>
        <taxon>Oncorhynchus</taxon>
    </lineage>
</organism>
<dbReference type="PANTHER" id="PTHR12756">
    <property type="entry name" value="CYTOSOLIC CARBOXYPEPTIDASE"/>
    <property type="match status" value="1"/>
</dbReference>
<dbReference type="Proteomes" id="UP000694402">
    <property type="component" value="Unassembled WGS sequence"/>
</dbReference>
<dbReference type="AlphaFoldDB" id="A0A8C8I0N6"/>
<evidence type="ECO:0000256" key="9">
    <source>
        <dbReference type="ARBA" id="ARBA00023212"/>
    </source>
</evidence>
<reference evidence="10" key="2">
    <citation type="submission" date="2025-09" db="UniProtKB">
        <authorList>
            <consortium name="Ensembl"/>
        </authorList>
    </citation>
    <scope>IDENTIFICATION</scope>
</reference>
<dbReference type="GeneTree" id="ENSGT00940000160201"/>
<protein>
    <submittedName>
        <fullName evidence="10">Uncharacterized protein</fullName>
    </submittedName>
</protein>
<keyword evidence="5" id="KW-0479">Metal-binding</keyword>
<dbReference type="Gene3D" id="3.40.630.10">
    <property type="entry name" value="Zn peptidases"/>
    <property type="match status" value="1"/>
</dbReference>
<evidence type="ECO:0000256" key="7">
    <source>
        <dbReference type="ARBA" id="ARBA00022833"/>
    </source>
</evidence>
<sequence length="177" mass="19503">YHDQHHKAEQDNNTTTNIKSLTWTCQFPYDRHLSGPLRLTSNSATAGYCKLRVHCRSLAGNVVHVLTVTSPGGGWAERSAKQVVVVTAGVQPGENNSSWLMQGFLDFLLGVGRHQAAEGDLCTLLRDSFPCVWHTRNMVNRTMSSCAAVPTAMMPHNGSMRESSLKNINDKVRIPLS</sequence>
<evidence type="ECO:0000256" key="2">
    <source>
        <dbReference type="ARBA" id="ARBA00004245"/>
    </source>
</evidence>
<dbReference type="GO" id="GO:0008237">
    <property type="term" value="F:metallopeptidase activity"/>
    <property type="evidence" value="ECO:0007669"/>
    <property type="project" value="UniProtKB-KW"/>
</dbReference>
<evidence type="ECO:0000256" key="3">
    <source>
        <dbReference type="ARBA" id="ARBA00022490"/>
    </source>
</evidence>
<comment type="subcellular location">
    <subcellularLocation>
        <location evidence="2">Cytoplasm</location>
        <location evidence="2">Cytoskeleton</location>
    </subcellularLocation>
</comment>
<dbReference type="GO" id="GO:0046872">
    <property type="term" value="F:metal ion binding"/>
    <property type="evidence" value="ECO:0007669"/>
    <property type="project" value="UniProtKB-KW"/>
</dbReference>
<keyword evidence="4" id="KW-0645">Protease</keyword>
<keyword evidence="9" id="KW-0206">Cytoskeleton</keyword>
<reference evidence="10" key="1">
    <citation type="submission" date="2025-08" db="UniProtKB">
        <authorList>
            <consortium name="Ensembl"/>
        </authorList>
    </citation>
    <scope>IDENTIFICATION</scope>
</reference>
<dbReference type="SUPFAM" id="SSF53187">
    <property type="entry name" value="Zn-dependent exopeptidases"/>
    <property type="match status" value="1"/>
</dbReference>
<proteinExistence type="predicted"/>
<evidence type="ECO:0000256" key="4">
    <source>
        <dbReference type="ARBA" id="ARBA00022670"/>
    </source>
</evidence>
<keyword evidence="6" id="KW-0378">Hydrolase</keyword>
<comment type="cofactor">
    <cofactor evidence="1">
        <name>Zn(2+)</name>
        <dbReference type="ChEBI" id="CHEBI:29105"/>
    </cofactor>
</comment>
<evidence type="ECO:0000256" key="6">
    <source>
        <dbReference type="ARBA" id="ARBA00022801"/>
    </source>
</evidence>
<evidence type="ECO:0000313" key="10">
    <source>
        <dbReference type="Ensembl" id="ENSOTSP00005072791.1"/>
    </source>
</evidence>
<name>A0A8C8I0N6_ONCTS</name>
<dbReference type="GO" id="GO:0006508">
    <property type="term" value="P:proteolysis"/>
    <property type="evidence" value="ECO:0007669"/>
    <property type="project" value="UniProtKB-KW"/>
</dbReference>
<keyword evidence="8" id="KW-0482">Metalloprotease</keyword>
<keyword evidence="3" id="KW-0963">Cytoplasm</keyword>
<dbReference type="Ensembl" id="ENSOTST00005078897.2">
    <property type="protein sequence ID" value="ENSOTSP00005072791.1"/>
    <property type="gene ID" value="ENSOTSG00005034370.2"/>
</dbReference>
<evidence type="ECO:0000256" key="8">
    <source>
        <dbReference type="ARBA" id="ARBA00023049"/>
    </source>
</evidence>
<accession>A0A8C8I0N6</accession>
<evidence type="ECO:0000256" key="1">
    <source>
        <dbReference type="ARBA" id="ARBA00001947"/>
    </source>
</evidence>
<dbReference type="GO" id="GO:0005856">
    <property type="term" value="C:cytoskeleton"/>
    <property type="evidence" value="ECO:0007669"/>
    <property type="project" value="UniProtKB-SubCell"/>
</dbReference>
<keyword evidence="11" id="KW-1185">Reference proteome</keyword>
<dbReference type="InterPro" id="IPR050821">
    <property type="entry name" value="Cytosolic_carboxypeptidase"/>
</dbReference>
<keyword evidence="7" id="KW-0862">Zinc</keyword>